<dbReference type="Gene3D" id="1.25.40.10">
    <property type="entry name" value="Tetratricopeptide repeat domain"/>
    <property type="match status" value="4"/>
</dbReference>
<evidence type="ECO:0000256" key="2">
    <source>
        <dbReference type="SAM" id="MobiDB-lite"/>
    </source>
</evidence>
<protein>
    <submittedName>
        <fullName evidence="4">Pentatricopeptide repeat-containing protein</fullName>
    </submittedName>
</protein>
<keyword evidence="5" id="KW-1185">Reference proteome</keyword>
<dbReference type="Pfam" id="PF13812">
    <property type="entry name" value="PPR_3"/>
    <property type="match status" value="1"/>
</dbReference>
<reference evidence="4" key="1">
    <citation type="submission" date="2020-06" db="EMBL/GenBank/DDBJ databases">
        <authorList>
            <consortium name="Plant Systems Biology data submission"/>
        </authorList>
    </citation>
    <scope>NUCLEOTIDE SEQUENCE</scope>
    <source>
        <strain evidence="4">D6</strain>
    </source>
</reference>
<proteinExistence type="inferred from homology"/>
<accession>A0A9N8H4M8</accession>
<keyword evidence="3" id="KW-0732">Signal</keyword>
<feature type="compositionally biased region" description="Polar residues" evidence="2">
    <location>
        <begin position="202"/>
        <end position="211"/>
    </location>
</feature>
<evidence type="ECO:0000256" key="1">
    <source>
        <dbReference type="ARBA" id="ARBA00007626"/>
    </source>
</evidence>
<organism evidence="4 5">
    <name type="scientific">Seminavis robusta</name>
    <dbReference type="NCBI Taxonomy" id="568900"/>
    <lineage>
        <taxon>Eukaryota</taxon>
        <taxon>Sar</taxon>
        <taxon>Stramenopiles</taxon>
        <taxon>Ochrophyta</taxon>
        <taxon>Bacillariophyta</taxon>
        <taxon>Bacillariophyceae</taxon>
        <taxon>Bacillariophycidae</taxon>
        <taxon>Naviculales</taxon>
        <taxon>Naviculaceae</taxon>
        <taxon>Seminavis</taxon>
    </lineage>
</organism>
<comment type="caution">
    <text evidence="4">The sequence shown here is derived from an EMBL/GenBank/DDBJ whole genome shotgun (WGS) entry which is preliminary data.</text>
</comment>
<dbReference type="InterPro" id="IPR011990">
    <property type="entry name" value="TPR-like_helical_dom_sf"/>
</dbReference>
<feature type="chain" id="PRO_5040254065" evidence="3">
    <location>
        <begin position="22"/>
        <end position="974"/>
    </location>
</feature>
<dbReference type="EMBL" id="CAICTM010000053">
    <property type="protein sequence ID" value="CAB9499120.1"/>
    <property type="molecule type" value="Genomic_DNA"/>
</dbReference>
<feature type="signal peptide" evidence="3">
    <location>
        <begin position="1"/>
        <end position="21"/>
    </location>
</feature>
<gene>
    <name evidence="4" type="ORF">SEMRO_54_G031790.1</name>
</gene>
<dbReference type="AlphaFoldDB" id="A0A9N8H4M8"/>
<dbReference type="Proteomes" id="UP001153069">
    <property type="component" value="Unassembled WGS sequence"/>
</dbReference>
<evidence type="ECO:0000256" key="3">
    <source>
        <dbReference type="SAM" id="SignalP"/>
    </source>
</evidence>
<dbReference type="OrthoDB" id="46573at2759"/>
<name>A0A9N8H4M8_9STRA</name>
<dbReference type="InterPro" id="IPR050872">
    <property type="entry name" value="PPR_P_subfamily"/>
</dbReference>
<dbReference type="InterPro" id="IPR002885">
    <property type="entry name" value="PPR_rpt"/>
</dbReference>
<sequence>MLALVPVVWLVLLGVIFEGNAVEAFLGGNVGLQGKLKPTISPFFQHQRFARSSLPSSIKPEIKTSQDQPQRPDESLIKELMKFRRNKYDGAQLAHQRLELAMKDRDPTIDEKSFNTVFLAYATQSGRGDWMAPLRSEQLLQKMKRYPTVRPSVFSYNAVMEAWVKSATQKSNKHRKKTPKNRSQDPSKSQSKKEPSFPKTPHPSQQPKQRSIVQAKNAVMRLFLEMAKAGEATLQPDTYTYNLVLELFAKSPSPEDLEKAMEWFRNMSCEPDLKTFNLLFAAHGKHGNAQEAEQLLHDLIREIQEDELPAEEENRPLVPRQVWFHCVLKAYAQDQKKRRSTDSTTFDFGAKADQLLEAMQFLYKDEGLESVRPDASTFNHALNVHAQLGNIARVKELLRELEDLYFESPDRMDLAPDRITYTTALKAYANSASHSDIHEAEELFQRMLDLAAAGRRNMSPSIVSYNTMIQIWSRTGLKEHILKATDLLKEMQQQPSTSPQRSTILLPAFPRPPPPISNSFTTILHGWSKTRNCREAGYKAEELLHMLERLPPNARRNLNWSTVYNSVITAWSKSGDKAAPQRVESLLNLLEDKCYRHDSGGTVGPDKTTFLCIADTYAKARIPDAEQRCDDLLVRMKQLEEAGVVSSDLRSNRALYNSILNALAKSGQPSSKDKAEEILTMMQTSPNKDLRPDIVTYATVIDCYTKSGSAGTADRAEELLRFVEGSYRNGDTLLKPNAVFYSAILQAWAKTQTMQGAERAEWLLRRNEGLYKQGHDYYKPHPIMYNAVMDSIARSGMADSGVRAEELLGEIMSLYEAGDEQMKPTRRSFNAVMLAYRYDGQGAEKAEKLLDTMEDLADTGDFPNIMPDVVAYNCAIHAIVDERSSTTKPVDWNAVASRAQALLDRMEERCIRPDATTYSCVIEAWLKCHDEKGSVMAELMLQKFLDLVETTKDWESKPDTEMVWDVINAYRDTD</sequence>
<feature type="region of interest" description="Disordered" evidence="2">
    <location>
        <begin position="167"/>
        <end position="211"/>
    </location>
</feature>
<evidence type="ECO:0000313" key="4">
    <source>
        <dbReference type="EMBL" id="CAB9499120.1"/>
    </source>
</evidence>
<feature type="compositionally biased region" description="Basic residues" evidence="2">
    <location>
        <begin position="171"/>
        <end position="180"/>
    </location>
</feature>
<dbReference type="PANTHER" id="PTHR46128:SF342">
    <property type="entry name" value="PENTACOTRIPEPTIDE-REPEAT REGION OF PRORP DOMAIN-CONTAINING PROTEIN"/>
    <property type="match status" value="1"/>
</dbReference>
<dbReference type="PANTHER" id="PTHR46128">
    <property type="entry name" value="MITOCHONDRIAL GROUP I INTRON SPLICING FACTOR CCM1"/>
    <property type="match status" value="1"/>
</dbReference>
<evidence type="ECO:0000313" key="5">
    <source>
        <dbReference type="Proteomes" id="UP001153069"/>
    </source>
</evidence>
<comment type="similarity">
    <text evidence="1">Belongs to the PPR family. P subfamily.</text>
</comment>